<comment type="caution">
    <text evidence="1">The sequence shown here is derived from an EMBL/GenBank/DDBJ whole genome shotgun (WGS) entry which is preliminary data.</text>
</comment>
<sequence>MHSHYCHAFALTSDHQPHPWAKFCLLQRSIFWRIFFERRQLSRVRSLLHSSTSQLMSCTLSSTFFSTCSRREDSQLEYRTYFWDEEPSCGTRIIPLSATCRYLREQTRPRIFHEVSNWSKGAPRADAWSDALWPFIAEVTLRDRSVRHPNPIALSADVLAALPLMPWPNKVVLQLGIPVPSQFLLALASAPQLSSLEILQARLDGPLPPLAPLSFPSLQDLLMCVWKFTAVVSSRDVVAEIERENVAAILQSVCNGKFLPIHWPHLRKFAVTEHTPTPFLTELAVLYSADLSCTAGELRPPFTLGVPRGRLLTERSPRLTSVTLSNLKPDDPVLRQLPSTLEALHAVATWDLYIPESSAPRQTQESPLTPVTALTAIEHIAHLPQLVELTLTLDHFPTPDLIKIVSDAFPCLRFLELGNSKYPFGDELVEDVRDFALVESLSRLASLSCLCISLNFWRGVQLNQGRTRLCRMARSDLAVYCARLDGPLPPLTLGSFPSLDI</sequence>
<evidence type="ECO:0000313" key="2">
    <source>
        <dbReference type="Proteomes" id="UP001215598"/>
    </source>
</evidence>
<evidence type="ECO:0000313" key="1">
    <source>
        <dbReference type="EMBL" id="KAJ7725174.1"/>
    </source>
</evidence>
<proteinExistence type="predicted"/>
<dbReference type="AlphaFoldDB" id="A0AAD7HPB5"/>
<accession>A0AAD7HPB5</accession>
<keyword evidence="2" id="KW-1185">Reference proteome</keyword>
<dbReference type="EMBL" id="JARKIB010000196">
    <property type="protein sequence ID" value="KAJ7725174.1"/>
    <property type="molecule type" value="Genomic_DNA"/>
</dbReference>
<name>A0AAD7HPB5_9AGAR</name>
<reference evidence="1" key="1">
    <citation type="submission" date="2023-03" db="EMBL/GenBank/DDBJ databases">
        <title>Massive genome expansion in bonnet fungi (Mycena s.s.) driven by repeated elements and novel gene families across ecological guilds.</title>
        <authorList>
            <consortium name="Lawrence Berkeley National Laboratory"/>
            <person name="Harder C.B."/>
            <person name="Miyauchi S."/>
            <person name="Viragh M."/>
            <person name="Kuo A."/>
            <person name="Thoen E."/>
            <person name="Andreopoulos B."/>
            <person name="Lu D."/>
            <person name="Skrede I."/>
            <person name="Drula E."/>
            <person name="Henrissat B."/>
            <person name="Morin E."/>
            <person name="Kohler A."/>
            <person name="Barry K."/>
            <person name="LaButti K."/>
            <person name="Morin E."/>
            <person name="Salamov A."/>
            <person name="Lipzen A."/>
            <person name="Mereny Z."/>
            <person name="Hegedus B."/>
            <person name="Baldrian P."/>
            <person name="Stursova M."/>
            <person name="Weitz H."/>
            <person name="Taylor A."/>
            <person name="Grigoriev I.V."/>
            <person name="Nagy L.G."/>
            <person name="Martin F."/>
            <person name="Kauserud H."/>
        </authorList>
    </citation>
    <scope>NUCLEOTIDE SEQUENCE</scope>
    <source>
        <strain evidence="1">CBHHK182m</strain>
    </source>
</reference>
<dbReference type="Proteomes" id="UP001215598">
    <property type="component" value="Unassembled WGS sequence"/>
</dbReference>
<organism evidence="1 2">
    <name type="scientific">Mycena metata</name>
    <dbReference type="NCBI Taxonomy" id="1033252"/>
    <lineage>
        <taxon>Eukaryota</taxon>
        <taxon>Fungi</taxon>
        <taxon>Dikarya</taxon>
        <taxon>Basidiomycota</taxon>
        <taxon>Agaricomycotina</taxon>
        <taxon>Agaricomycetes</taxon>
        <taxon>Agaricomycetidae</taxon>
        <taxon>Agaricales</taxon>
        <taxon>Marasmiineae</taxon>
        <taxon>Mycenaceae</taxon>
        <taxon>Mycena</taxon>
    </lineage>
</organism>
<protein>
    <submittedName>
        <fullName evidence="1">Uncharacterized protein</fullName>
    </submittedName>
</protein>
<dbReference type="SUPFAM" id="SSF52047">
    <property type="entry name" value="RNI-like"/>
    <property type="match status" value="1"/>
</dbReference>
<gene>
    <name evidence="1" type="ORF">B0H16DRAFT_1594912</name>
</gene>